<dbReference type="GeneID" id="93523563"/>
<dbReference type="InterPro" id="IPR009061">
    <property type="entry name" value="DNA-bd_dom_put_sf"/>
</dbReference>
<evidence type="ECO:0000259" key="2">
    <source>
        <dbReference type="Pfam" id="PF12728"/>
    </source>
</evidence>
<name>A0A069S5L1_PHOVU</name>
<dbReference type="Proteomes" id="UP000027661">
    <property type="component" value="Unassembled WGS sequence"/>
</dbReference>
<dbReference type="Pfam" id="PF12728">
    <property type="entry name" value="HTH_17"/>
    <property type="match status" value="1"/>
</dbReference>
<accession>A0A069S5L1</accession>
<dbReference type="PANTHER" id="PTHR34585:SF22">
    <property type="entry name" value="HELIX-TURN-HELIX DOMAIN-CONTAINING PROTEIN"/>
    <property type="match status" value="1"/>
</dbReference>
<dbReference type="InterPro" id="IPR041657">
    <property type="entry name" value="HTH_17"/>
</dbReference>
<evidence type="ECO:0000256" key="1">
    <source>
        <dbReference type="SAM" id="Coils"/>
    </source>
</evidence>
<proteinExistence type="predicted"/>
<feature type="domain" description="Helix-turn-helix" evidence="2">
    <location>
        <begin position="43"/>
        <end position="91"/>
    </location>
</feature>
<dbReference type="PANTHER" id="PTHR34585">
    <property type="match status" value="1"/>
</dbReference>
<dbReference type="AlphaFoldDB" id="A0A069S5L1"/>
<keyword evidence="1" id="KW-0175">Coiled coil</keyword>
<reference evidence="3 4" key="1">
    <citation type="submission" date="2014-04" db="EMBL/GenBank/DDBJ databases">
        <authorList>
            <person name="Sears C."/>
            <person name="Carroll K."/>
            <person name="Sack B.R."/>
            <person name="Qadri F."/>
            <person name="Myers L.L."/>
            <person name="Chung G.-T."/>
            <person name="Escheverria P."/>
            <person name="Fraser C.M."/>
            <person name="Sadzewicz L."/>
            <person name="Shefchek K.A."/>
            <person name="Tallon L."/>
            <person name="Das S.P."/>
            <person name="Daugherty S."/>
            <person name="Mongodin E.F."/>
        </authorList>
    </citation>
    <scope>NUCLEOTIDE SEQUENCE [LARGE SCALE GENOMIC DNA]</scope>
    <source>
        <strain evidence="3 4">3975 RP4</strain>
    </source>
</reference>
<dbReference type="SUPFAM" id="SSF46955">
    <property type="entry name" value="Putative DNA-binding domain"/>
    <property type="match status" value="1"/>
</dbReference>
<evidence type="ECO:0000313" key="4">
    <source>
        <dbReference type="Proteomes" id="UP000027661"/>
    </source>
</evidence>
<feature type="coiled-coil region" evidence="1">
    <location>
        <begin position="5"/>
        <end position="32"/>
    </location>
</feature>
<dbReference type="PATRIC" id="fig|1339352.3.peg.3611"/>
<gene>
    <name evidence="3" type="ORF">M099_3849</name>
</gene>
<dbReference type="RefSeq" id="WP_005859453.1">
    <property type="nucleotide sequence ID" value="NZ_JNHM01000143.1"/>
</dbReference>
<dbReference type="EMBL" id="JNHM01000143">
    <property type="protein sequence ID" value="KDS45440.1"/>
    <property type="molecule type" value="Genomic_DNA"/>
</dbReference>
<evidence type="ECO:0000313" key="3">
    <source>
        <dbReference type="EMBL" id="KDS45440.1"/>
    </source>
</evidence>
<protein>
    <submittedName>
        <fullName evidence="3">Helix-turn-helix domain protein</fullName>
    </submittedName>
</protein>
<organism evidence="3 4">
    <name type="scientific">Phocaeicola vulgatus str. 3975 RP4</name>
    <dbReference type="NCBI Taxonomy" id="1339352"/>
    <lineage>
        <taxon>Bacteria</taxon>
        <taxon>Pseudomonadati</taxon>
        <taxon>Bacteroidota</taxon>
        <taxon>Bacteroidia</taxon>
        <taxon>Bacteroidales</taxon>
        <taxon>Bacteroidaceae</taxon>
        <taxon>Phocaeicola</taxon>
    </lineage>
</organism>
<comment type="caution">
    <text evidence="3">The sequence shown here is derived from an EMBL/GenBank/DDBJ whole genome shotgun (WGS) entry which is preliminary data.</text>
</comment>
<sequence length="97" mass="11542">MEGIIDKENERARRFFALLDNMEKKVERLARDNRPPFNGERFLTDRELSGTLKISRRCLQDYRDQGRIPYIQLGGKILYRQSDIEKLLEENYHAALV</sequence>